<dbReference type="InterPro" id="IPR015915">
    <property type="entry name" value="Kelch-typ_b-propeller"/>
</dbReference>
<reference evidence="2" key="2">
    <citation type="submission" date="2021-01" db="UniProtKB">
        <authorList>
            <consortium name="EnsemblPlants"/>
        </authorList>
    </citation>
    <scope>IDENTIFICATION</scope>
</reference>
<evidence type="ECO:0000256" key="1">
    <source>
        <dbReference type="SAM" id="MobiDB-lite"/>
    </source>
</evidence>
<organism evidence="2 3">
    <name type="scientific">Quercus lobata</name>
    <name type="common">Valley oak</name>
    <dbReference type="NCBI Taxonomy" id="97700"/>
    <lineage>
        <taxon>Eukaryota</taxon>
        <taxon>Viridiplantae</taxon>
        <taxon>Streptophyta</taxon>
        <taxon>Embryophyta</taxon>
        <taxon>Tracheophyta</taxon>
        <taxon>Spermatophyta</taxon>
        <taxon>Magnoliopsida</taxon>
        <taxon>eudicotyledons</taxon>
        <taxon>Gunneridae</taxon>
        <taxon>Pentapetalae</taxon>
        <taxon>rosids</taxon>
        <taxon>fabids</taxon>
        <taxon>Fagales</taxon>
        <taxon>Fagaceae</taxon>
        <taxon>Quercus</taxon>
    </lineage>
</organism>
<reference evidence="2 3" key="1">
    <citation type="journal article" date="2016" name="G3 (Bethesda)">
        <title>First Draft Assembly and Annotation of the Genome of a California Endemic Oak Quercus lobata Nee (Fagaceae).</title>
        <authorList>
            <person name="Sork V.L."/>
            <person name="Fitz-Gibbon S.T."/>
            <person name="Puiu D."/>
            <person name="Crepeau M."/>
            <person name="Gugger P.F."/>
            <person name="Sherman R."/>
            <person name="Stevens K."/>
            <person name="Langley C.H."/>
            <person name="Pellegrini M."/>
            <person name="Salzberg S.L."/>
        </authorList>
    </citation>
    <scope>NUCLEOTIDE SEQUENCE [LARGE SCALE GENOMIC DNA]</scope>
    <source>
        <strain evidence="2 3">cv. SW786</strain>
    </source>
</reference>
<dbReference type="RefSeq" id="XP_030940386.1">
    <property type="nucleotide sequence ID" value="XM_031084526.1"/>
</dbReference>
<dbReference type="SUPFAM" id="SSF117281">
    <property type="entry name" value="Kelch motif"/>
    <property type="match status" value="1"/>
</dbReference>
<feature type="compositionally biased region" description="Low complexity" evidence="1">
    <location>
        <begin position="1"/>
        <end position="28"/>
    </location>
</feature>
<sequence>MSNFGFSSSSSSASSSSPPSSSTFSLPLSDEDSLPYQKFACILVRGSRMVLEWYVFNISDDVEHNQAPPPPGPSPFLQAVFHPNSHQQPHIKPAVIVPPGMKCSVLGSNNTLYHIAGRSFCASGRDDLLSRFDLTNIKKSRQEFLPPMPNGILSSHALFLGNKLYCLGGYEENKPWAMAYDLSLDRWDSLVDPPDRPKNIDNSFSVALEVPTPTIVVGSTLQSSPLQIYDVHTKCWRRHEFINKDGFYLFPRGQPVAVDSKFYWYEFNYQCLTAFDVVTNEWSLAYVPIHDSHECLLDGEIDSPPRLAHLAGDDFCLFWGSPCQHYEPGAPLDSDTSRLHCLKFRISKVHPKQGSTFRLDASILSCQSYVVPGIKLFFDGFVGDGHLDLGYNCLEV</sequence>
<gene>
    <name evidence="2" type="primary">LOC115965332</name>
</gene>
<evidence type="ECO:0000313" key="2">
    <source>
        <dbReference type="EnsemblPlants" id="QL10p008459:mrna"/>
    </source>
</evidence>
<dbReference type="AlphaFoldDB" id="A0A7N2MQN7"/>
<accession>A0A7N2MQN7</accession>
<dbReference type="Gene3D" id="2.120.10.80">
    <property type="entry name" value="Kelch-type beta propeller"/>
    <property type="match status" value="1"/>
</dbReference>
<evidence type="ECO:0000313" key="3">
    <source>
        <dbReference type="Proteomes" id="UP000594261"/>
    </source>
</evidence>
<dbReference type="OrthoDB" id="1483698at2759"/>
<feature type="region of interest" description="Disordered" evidence="1">
    <location>
        <begin position="1"/>
        <end position="29"/>
    </location>
</feature>
<dbReference type="GeneID" id="115965332"/>
<dbReference type="Proteomes" id="UP000594261">
    <property type="component" value="Chromosome 10"/>
</dbReference>
<dbReference type="KEGG" id="qlo:115965332"/>
<name>A0A7N2MQN7_QUELO</name>
<keyword evidence="3" id="KW-1185">Reference proteome</keyword>
<protein>
    <submittedName>
        <fullName evidence="2">Uncharacterized protein</fullName>
    </submittedName>
</protein>
<dbReference type="InParanoid" id="A0A7N2MQN7"/>
<proteinExistence type="predicted"/>
<dbReference type="EnsemblPlants" id="QL10p008459:mrna">
    <property type="protein sequence ID" value="QL10p008459:mrna"/>
    <property type="gene ID" value="QL10p008459"/>
</dbReference>
<dbReference type="EMBL" id="LRBV02000010">
    <property type="status" value="NOT_ANNOTATED_CDS"/>
    <property type="molecule type" value="Genomic_DNA"/>
</dbReference>
<dbReference type="Gramene" id="QL10p008459:mrna">
    <property type="protein sequence ID" value="QL10p008459:mrna"/>
    <property type="gene ID" value="QL10p008459"/>
</dbReference>